<evidence type="ECO:0008006" key="4">
    <source>
        <dbReference type="Google" id="ProtNLM"/>
    </source>
</evidence>
<dbReference type="RefSeq" id="WP_166659711.1">
    <property type="nucleotide sequence ID" value="NZ_BAABHR010000013.1"/>
</dbReference>
<feature type="transmembrane region" description="Helical" evidence="1">
    <location>
        <begin position="112"/>
        <end position="132"/>
    </location>
</feature>
<feature type="transmembrane region" description="Helical" evidence="1">
    <location>
        <begin position="139"/>
        <end position="159"/>
    </location>
</feature>
<name>A0A4R6VP65_9PSEU</name>
<feature type="transmembrane region" description="Helical" evidence="1">
    <location>
        <begin position="20"/>
        <end position="41"/>
    </location>
</feature>
<evidence type="ECO:0000256" key="1">
    <source>
        <dbReference type="SAM" id="Phobius"/>
    </source>
</evidence>
<dbReference type="AlphaFoldDB" id="A0A4R6VP65"/>
<comment type="caution">
    <text evidence="2">The sequence shown here is derived from an EMBL/GenBank/DDBJ whole genome shotgun (WGS) entry which is preliminary data.</text>
</comment>
<keyword evidence="1" id="KW-0812">Transmembrane</keyword>
<evidence type="ECO:0000313" key="3">
    <source>
        <dbReference type="Proteomes" id="UP000295705"/>
    </source>
</evidence>
<dbReference type="EMBL" id="SNYO01000001">
    <property type="protein sequence ID" value="TDQ65692.1"/>
    <property type="molecule type" value="Genomic_DNA"/>
</dbReference>
<evidence type="ECO:0000313" key="2">
    <source>
        <dbReference type="EMBL" id="TDQ65692.1"/>
    </source>
</evidence>
<feature type="transmembrane region" description="Helical" evidence="1">
    <location>
        <begin position="179"/>
        <end position="202"/>
    </location>
</feature>
<feature type="transmembrane region" description="Helical" evidence="1">
    <location>
        <begin position="86"/>
        <end position="106"/>
    </location>
</feature>
<sequence length="203" mass="20577">MTTADAAEVTTPARRVAARVTTATSPTLLLAVLYPIVGALAAGPVGVAWSLVGMLFTVAIPAFIVDRGVRSGRYTDHHLREREQRAVPLGLAAASVALGVVVLLVAGAPRPISALQIAVLATLAVATAITLVWKVSFHVAVVGAAAAVLTLLGGGWWALSWLAVPVVGWARLVLRAHTVTQVVAGLVVGAGVTTAVLALAGVP</sequence>
<accession>A0A4R6VP65</accession>
<protein>
    <recommendedName>
        <fullName evidence="4">PAP2 superfamily protein</fullName>
    </recommendedName>
</protein>
<organism evidence="2 3">
    <name type="scientific">Actinomycetospora succinea</name>
    <dbReference type="NCBI Taxonomy" id="663603"/>
    <lineage>
        <taxon>Bacteria</taxon>
        <taxon>Bacillati</taxon>
        <taxon>Actinomycetota</taxon>
        <taxon>Actinomycetes</taxon>
        <taxon>Pseudonocardiales</taxon>
        <taxon>Pseudonocardiaceae</taxon>
        <taxon>Actinomycetospora</taxon>
    </lineage>
</organism>
<reference evidence="2 3" key="1">
    <citation type="submission" date="2019-03" db="EMBL/GenBank/DDBJ databases">
        <title>Genomic Encyclopedia of Type Strains, Phase IV (KMG-IV): sequencing the most valuable type-strain genomes for metagenomic binning, comparative biology and taxonomic classification.</title>
        <authorList>
            <person name="Goeker M."/>
        </authorList>
    </citation>
    <scope>NUCLEOTIDE SEQUENCE [LARGE SCALE GENOMIC DNA]</scope>
    <source>
        <strain evidence="2 3">DSM 45775</strain>
    </source>
</reference>
<proteinExistence type="predicted"/>
<keyword evidence="1" id="KW-0472">Membrane</keyword>
<keyword evidence="1" id="KW-1133">Transmembrane helix</keyword>
<keyword evidence="3" id="KW-1185">Reference proteome</keyword>
<feature type="transmembrane region" description="Helical" evidence="1">
    <location>
        <begin position="47"/>
        <end position="65"/>
    </location>
</feature>
<gene>
    <name evidence="2" type="ORF">EV188_101944</name>
</gene>
<dbReference type="Proteomes" id="UP000295705">
    <property type="component" value="Unassembled WGS sequence"/>
</dbReference>